<evidence type="ECO:0000313" key="2">
    <source>
        <dbReference type="EMBL" id="EGV00576.1"/>
    </source>
</evidence>
<evidence type="ECO:0000256" key="1">
    <source>
        <dbReference type="SAM" id="Phobius"/>
    </source>
</evidence>
<proteinExistence type="predicted"/>
<dbReference type="EMBL" id="AFXA01000002">
    <property type="protein sequence ID" value="EGV00576.1"/>
    <property type="molecule type" value="Genomic_DNA"/>
</dbReference>
<keyword evidence="1" id="KW-0472">Membrane</keyword>
<gene>
    <name evidence="2" type="ORF">MCSF7_02689</name>
</gene>
<organism evidence="2 3">
    <name type="scientific">Mycoplasmopsis columbina SF7</name>
    <dbReference type="NCBI Taxonomy" id="1037410"/>
    <lineage>
        <taxon>Bacteria</taxon>
        <taxon>Bacillati</taxon>
        <taxon>Mycoplasmatota</taxon>
        <taxon>Mycoplasmoidales</taxon>
        <taxon>Metamycoplasmataceae</taxon>
        <taxon>Mycoplasmopsis</taxon>
    </lineage>
</organism>
<dbReference type="RefSeq" id="WP_006608346.1">
    <property type="nucleotide sequence ID" value="NZ_AFXA01000002.1"/>
</dbReference>
<name>F9UJ80_9BACT</name>
<keyword evidence="1" id="KW-0812">Transmembrane</keyword>
<dbReference type="Proteomes" id="UP000004978">
    <property type="component" value="Unassembled WGS sequence"/>
</dbReference>
<accession>F9UJ80</accession>
<evidence type="ECO:0000313" key="3">
    <source>
        <dbReference type="Proteomes" id="UP000004978"/>
    </source>
</evidence>
<dbReference type="STRING" id="1037410.MCSF7_02689"/>
<evidence type="ECO:0008006" key="4">
    <source>
        <dbReference type="Google" id="ProtNLM"/>
    </source>
</evidence>
<dbReference type="AlphaFoldDB" id="F9UJ80"/>
<keyword evidence="1" id="KW-1133">Transmembrane helix</keyword>
<protein>
    <recommendedName>
        <fullName evidence="4">Transmembrane protein</fullName>
    </recommendedName>
</protein>
<keyword evidence="3" id="KW-1185">Reference proteome</keyword>
<sequence>MTKSSTKKTLDEKAKGWYQVFKANSNFFRGRLSTFINTFLLSAVLAIVIMVVSLVAISKDPNMENKNKIVLIIVAVIAFLIFVWITNIFVANFLVLMLIKKLDREHDKDQALKTIKYWVVSTFKKYPQKYLELLAEPKVEDFLDKK</sequence>
<feature type="transmembrane region" description="Helical" evidence="1">
    <location>
        <begin position="35"/>
        <end position="57"/>
    </location>
</feature>
<comment type="caution">
    <text evidence="2">The sequence shown here is derived from an EMBL/GenBank/DDBJ whole genome shotgun (WGS) entry which is preliminary data.</text>
</comment>
<feature type="transmembrane region" description="Helical" evidence="1">
    <location>
        <begin position="69"/>
        <end position="99"/>
    </location>
</feature>
<reference evidence="2 3" key="1">
    <citation type="journal article" date="2013" name="Genome Announc.">
        <title>Genome Sequence of Mycoplasma columbinum Strain SF7.</title>
        <authorList>
            <person name="Guo Z."/>
            <person name="Xu X."/>
            <person name="Zheng Q."/>
            <person name="Li T."/>
            <person name="Kuang S."/>
            <person name="Zhang Z."/>
            <person name="Chen Y."/>
            <person name="Lu X."/>
            <person name="Zhou R."/>
            <person name="Bi D."/>
            <person name="Jin H."/>
        </authorList>
    </citation>
    <scope>NUCLEOTIDE SEQUENCE [LARGE SCALE GENOMIC DNA]</scope>
    <source>
        <strain evidence="2 3">SF7</strain>
    </source>
</reference>